<proteinExistence type="predicted"/>
<dbReference type="CDD" id="cd20354">
    <property type="entry name" value="Rcat_RBR_RNF14"/>
    <property type="match status" value="1"/>
</dbReference>
<evidence type="ECO:0000256" key="6">
    <source>
        <dbReference type="ARBA" id="ARBA00022737"/>
    </source>
</evidence>
<evidence type="ECO:0000313" key="13">
    <source>
        <dbReference type="Proteomes" id="UP001558652"/>
    </source>
</evidence>
<dbReference type="Gene3D" id="1.20.120.1750">
    <property type="match status" value="1"/>
</dbReference>
<evidence type="ECO:0000256" key="1">
    <source>
        <dbReference type="ARBA" id="ARBA00001798"/>
    </source>
</evidence>
<dbReference type="InterPro" id="IPR002867">
    <property type="entry name" value="IBR_dom"/>
</dbReference>
<feature type="domain" description="RING-type" evidence="11">
    <location>
        <begin position="9"/>
        <end position="250"/>
    </location>
</feature>
<dbReference type="EC" id="2.3.2.31" evidence="3"/>
<gene>
    <name evidence="12" type="ORF">AAG570_006640</name>
</gene>
<dbReference type="GO" id="GO:0008270">
    <property type="term" value="F:zinc ion binding"/>
    <property type="evidence" value="ECO:0007669"/>
    <property type="project" value="UniProtKB-KW"/>
</dbReference>
<organism evidence="12 13">
    <name type="scientific">Ranatra chinensis</name>
    <dbReference type="NCBI Taxonomy" id="642074"/>
    <lineage>
        <taxon>Eukaryota</taxon>
        <taxon>Metazoa</taxon>
        <taxon>Ecdysozoa</taxon>
        <taxon>Arthropoda</taxon>
        <taxon>Hexapoda</taxon>
        <taxon>Insecta</taxon>
        <taxon>Pterygota</taxon>
        <taxon>Neoptera</taxon>
        <taxon>Paraneoptera</taxon>
        <taxon>Hemiptera</taxon>
        <taxon>Heteroptera</taxon>
        <taxon>Panheteroptera</taxon>
        <taxon>Nepomorpha</taxon>
        <taxon>Nepidae</taxon>
        <taxon>Ranatrinae</taxon>
        <taxon>Ranatra</taxon>
    </lineage>
</organism>
<evidence type="ECO:0000256" key="9">
    <source>
        <dbReference type="ARBA" id="ARBA00022833"/>
    </source>
</evidence>
<keyword evidence="13" id="KW-1185">Reference proteome</keyword>
<dbReference type="CDD" id="cd16628">
    <property type="entry name" value="RING-HC_RBR_RNF14"/>
    <property type="match status" value="1"/>
</dbReference>
<dbReference type="CDD" id="cd20341">
    <property type="entry name" value="BRcat_RBR_RNF14"/>
    <property type="match status" value="1"/>
</dbReference>
<dbReference type="Proteomes" id="UP001558652">
    <property type="component" value="Unassembled WGS sequence"/>
</dbReference>
<dbReference type="EMBL" id="JBFDAA010000002">
    <property type="protein sequence ID" value="KAL1139662.1"/>
    <property type="molecule type" value="Genomic_DNA"/>
</dbReference>
<feature type="region of interest" description="Disordered" evidence="10">
    <location>
        <begin position="259"/>
        <end position="286"/>
    </location>
</feature>
<dbReference type="InterPro" id="IPR013083">
    <property type="entry name" value="Znf_RING/FYVE/PHD"/>
</dbReference>
<evidence type="ECO:0000256" key="5">
    <source>
        <dbReference type="ARBA" id="ARBA00022723"/>
    </source>
</evidence>
<dbReference type="GO" id="GO:0061630">
    <property type="term" value="F:ubiquitin protein ligase activity"/>
    <property type="evidence" value="ECO:0007669"/>
    <property type="project" value="UniProtKB-EC"/>
</dbReference>
<dbReference type="PROSITE" id="PS00518">
    <property type="entry name" value="ZF_RING_1"/>
    <property type="match status" value="1"/>
</dbReference>
<dbReference type="Gene3D" id="2.20.25.20">
    <property type="match status" value="1"/>
</dbReference>
<protein>
    <recommendedName>
        <fullName evidence="3">RBR-type E3 ubiquitin transferase</fullName>
        <ecNumber evidence="3">2.3.2.31</ecNumber>
    </recommendedName>
</protein>
<keyword evidence="8" id="KW-0833">Ubl conjugation pathway</keyword>
<dbReference type="Pfam" id="PF01485">
    <property type="entry name" value="IBR"/>
    <property type="match status" value="1"/>
</dbReference>
<comment type="catalytic activity">
    <reaction evidence="1">
        <text>[E2 ubiquitin-conjugating enzyme]-S-ubiquitinyl-L-cysteine + [acceptor protein]-L-lysine = [E2 ubiquitin-conjugating enzyme]-L-cysteine + [acceptor protein]-N(6)-ubiquitinyl-L-lysine.</text>
        <dbReference type="EC" id="2.3.2.31"/>
    </reaction>
</comment>
<feature type="compositionally biased region" description="Acidic residues" evidence="10">
    <location>
        <begin position="261"/>
        <end position="286"/>
    </location>
</feature>
<keyword evidence="4" id="KW-0808">Transferase</keyword>
<dbReference type="Pfam" id="PF26200">
    <property type="entry name" value="Rcat_RNF216"/>
    <property type="match status" value="1"/>
</dbReference>
<sequence length="286" mass="32945">MGEVHLQSFTQYTLSNFQEKSGLKCVQFVPCKHIYCRNCIKEYFEVRINDGSVTSMPCPDIKCKSEATQQQIRELVGPTKFNRYDSLLLSAALSTMSDITYCPRLDCQSPVVRESDEKLATCPACNYAFCVFCRMSYHGVEMCRIKNDLKKALINEYNSGDSEVRERLERRYGKRQLVNLVNAAMSEEWISTNSKLCPCCSSPIEKSDGCNKIVCWKCHNYFCWLCSRVLDPSAPYKHFYDPMSKCYNLLFEGVKEALGLDNEEDEEDDDDEDDDDVDEEEDDDED</sequence>
<name>A0ABD0Z565_9HEMI</name>
<keyword evidence="9" id="KW-0862">Zinc</keyword>
<dbReference type="SUPFAM" id="SSF57850">
    <property type="entry name" value="RING/U-box"/>
    <property type="match status" value="3"/>
</dbReference>
<keyword evidence="7" id="KW-0863">Zinc-finger</keyword>
<keyword evidence="5" id="KW-0479">Metal-binding</keyword>
<evidence type="ECO:0000256" key="4">
    <source>
        <dbReference type="ARBA" id="ARBA00022679"/>
    </source>
</evidence>
<dbReference type="AlphaFoldDB" id="A0ABD0Z565"/>
<evidence type="ECO:0000256" key="10">
    <source>
        <dbReference type="SAM" id="MobiDB-lite"/>
    </source>
</evidence>
<keyword evidence="6" id="KW-0677">Repeat</keyword>
<reference evidence="12 13" key="1">
    <citation type="submission" date="2024-07" db="EMBL/GenBank/DDBJ databases">
        <title>Chromosome-level genome assembly of the water stick insect Ranatra chinensis (Heteroptera: Nepidae).</title>
        <authorList>
            <person name="Liu X."/>
        </authorList>
    </citation>
    <scope>NUCLEOTIDE SEQUENCE [LARGE SCALE GENOMIC DNA]</scope>
    <source>
        <strain evidence="12">Cailab_2021Rc</strain>
        <tissue evidence="12">Muscle</tissue>
    </source>
</reference>
<dbReference type="FunFam" id="3.30.40.10:FF:000137">
    <property type="entry name" value="RanBP-type and C3HC4-type zinc finger-containing protein 1"/>
    <property type="match status" value="1"/>
</dbReference>
<comment type="pathway">
    <text evidence="2">Protein modification; protein ubiquitination.</text>
</comment>
<dbReference type="PROSITE" id="PS51873">
    <property type="entry name" value="TRIAD"/>
    <property type="match status" value="1"/>
</dbReference>
<evidence type="ECO:0000313" key="12">
    <source>
        <dbReference type="EMBL" id="KAL1139662.1"/>
    </source>
</evidence>
<dbReference type="InterPro" id="IPR031127">
    <property type="entry name" value="E3_UB_ligase_RBR"/>
</dbReference>
<evidence type="ECO:0000256" key="7">
    <source>
        <dbReference type="ARBA" id="ARBA00022771"/>
    </source>
</evidence>
<evidence type="ECO:0000256" key="8">
    <source>
        <dbReference type="ARBA" id="ARBA00022786"/>
    </source>
</evidence>
<dbReference type="Pfam" id="PF00097">
    <property type="entry name" value="zf-C3HC4"/>
    <property type="match status" value="1"/>
</dbReference>
<dbReference type="Gene3D" id="3.30.40.10">
    <property type="entry name" value="Zinc/RING finger domain, C3HC4 (zinc finger)"/>
    <property type="match status" value="1"/>
</dbReference>
<dbReference type="InterPro" id="IPR031128">
    <property type="entry name" value="RNF14_RING-HC_Zfn"/>
</dbReference>
<dbReference type="PANTHER" id="PTHR11685">
    <property type="entry name" value="RBR FAMILY RING FINGER AND IBR DOMAIN-CONTAINING"/>
    <property type="match status" value="1"/>
</dbReference>
<evidence type="ECO:0000259" key="11">
    <source>
        <dbReference type="PROSITE" id="PS51873"/>
    </source>
</evidence>
<dbReference type="InterPro" id="IPR018957">
    <property type="entry name" value="Znf_C3HC4_RING-type"/>
</dbReference>
<evidence type="ECO:0000256" key="2">
    <source>
        <dbReference type="ARBA" id="ARBA00004906"/>
    </source>
</evidence>
<accession>A0ABD0Z565</accession>
<dbReference type="SMART" id="SM00647">
    <property type="entry name" value="IBR"/>
    <property type="match status" value="2"/>
</dbReference>
<dbReference type="InterPro" id="IPR047548">
    <property type="entry name" value="Rcat_RBR_RNF14"/>
</dbReference>
<dbReference type="InterPro" id="IPR044066">
    <property type="entry name" value="TRIAD_supradom"/>
</dbReference>
<dbReference type="InterPro" id="IPR017907">
    <property type="entry name" value="Znf_RING_CS"/>
</dbReference>
<evidence type="ECO:0000256" key="3">
    <source>
        <dbReference type="ARBA" id="ARBA00012251"/>
    </source>
</evidence>
<comment type="caution">
    <text evidence="12">The sequence shown here is derived from an EMBL/GenBank/DDBJ whole genome shotgun (WGS) entry which is preliminary data.</text>
</comment>